<dbReference type="EMBL" id="JYDO01000069">
    <property type="protein sequence ID" value="KRZ73025.1"/>
    <property type="molecule type" value="Genomic_DNA"/>
</dbReference>
<feature type="compositionally biased region" description="Basic and acidic residues" evidence="1">
    <location>
        <begin position="264"/>
        <end position="274"/>
    </location>
</feature>
<evidence type="ECO:0000313" key="7">
    <source>
        <dbReference type="Proteomes" id="UP000054843"/>
    </source>
</evidence>
<evidence type="ECO:0000313" key="4">
    <source>
        <dbReference type="EMBL" id="KRZ76474.1"/>
    </source>
</evidence>
<sequence>MSSRKCLSSPDSFCHICGSFVVKSKRQKITDFVKKAYFAYFGIKLGDQYKTWAPHIVCHTCIEQLRKWSKKTVKSLIFGVSLVSREPYTRLVNALAKNGTCFQYHCTQFPLLSDAKLKEGIFVGPDIQKLIKDKMFSSTMTQVEEEAWVAFTNVVSGFLGNKKDPEYGRLVNVMLENFEKLGCNMNLKLHFLHSHLDFFPQNLGDVSEEQGERFHQDIKQMEQRYQGRWNVAMIADYCWCLKRETKQNQKRRSTRRSFATKRTRYSDKRHTNIN</sequence>
<evidence type="ECO:0000313" key="6">
    <source>
        <dbReference type="EMBL" id="KRZ80366.1"/>
    </source>
</evidence>
<dbReference type="EMBL" id="JYDO01000003">
    <property type="protein sequence ID" value="KRZ80366.1"/>
    <property type="molecule type" value="Genomic_DNA"/>
</dbReference>
<dbReference type="EMBL" id="JYDO01000019">
    <property type="protein sequence ID" value="KRZ77420.1"/>
    <property type="molecule type" value="Genomic_DNA"/>
</dbReference>
<dbReference type="PANTHER" id="PTHR46114:SF1">
    <property type="entry name" value="ZAD DOMAIN-CONTAINING PROTEIN"/>
    <property type="match status" value="1"/>
</dbReference>
<dbReference type="EMBL" id="JYDO01000036">
    <property type="protein sequence ID" value="KRZ75659.1"/>
    <property type="molecule type" value="Genomic_DNA"/>
</dbReference>
<dbReference type="EMBL" id="JYDO01000028">
    <property type="protein sequence ID" value="KRZ76474.1"/>
    <property type="molecule type" value="Genomic_DNA"/>
</dbReference>
<organism evidence="4 7">
    <name type="scientific">Trichinella papuae</name>
    <dbReference type="NCBI Taxonomy" id="268474"/>
    <lineage>
        <taxon>Eukaryota</taxon>
        <taxon>Metazoa</taxon>
        <taxon>Ecdysozoa</taxon>
        <taxon>Nematoda</taxon>
        <taxon>Enoplea</taxon>
        <taxon>Dorylaimia</taxon>
        <taxon>Trichinellida</taxon>
        <taxon>Trichinellidae</taxon>
        <taxon>Trichinella</taxon>
    </lineage>
</organism>
<evidence type="ECO:0000313" key="5">
    <source>
        <dbReference type="EMBL" id="KRZ77420.1"/>
    </source>
</evidence>
<feature type="region of interest" description="Disordered" evidence="1">
    <location>
        <begin position="250"/>
        <end position="274"/>
    </location>
</feature>
<evidence type="ECO:0000313" key="3">
    <source>
        <dbReference type="EMBL" id="KRZ75659.1"/>
    </source>
</evidence>
<protein>
    <submittedName>
        <fullName evidence="4">Uncharacterized protein</fullName>
    </submittedName>
</protein>
<dbReference type="PANTHER" id="PTHR46114">
    <property type="entry name" value="APPLE DOMAIN-CONTAINING PROTEIN"/>
    <property type="match status" value="1"/>
</dbReference>
<evidence type="ECO:0000256" key="1">
    <source>
        <dbReference type="SAM" id="MobiDB-lite"/>
    </source>
</evidence>
<dbReference type="OrthoDB" id="6744094at2759"/>
<comment type="caution">
    <text evidence="4">The sequence shown here is derived from an EMBL/GenBank/DDBJ whole genome shotgun (WGS) entry which is preliminary data.</text>
</comment>
<dbReference type="AlphaFoldDB" id="A0A0V1MXV0"/>
<name>A0A0V1MXV0_9BILA</name>
<reference evidence="4 7" key="1">
    <citation type="submission" date="2015-01" db="EMBL/GenBank/DDBJ databases">
        <title>Evolution of Trichinella species and genotypes.</title>
        <authorList>
            <person name="Korhonen P.K."/>
            <person name="Edoardo P."/>
            <person name="Giuseppe L.R."/>
            <person name="Gasser R.B."/>
        </authorList>
    </citation>
    <scope>NUCLEOTIDE SEQUENCE [LARGE SCALE GENOMIC DNA]</scope>
    <source>
        <strain evidence="4">ISS1980</strain>
    </source>
</reference>
<dbReference type="STRING" id="268474.A0A0V1MXV0"/>
<accession>A0A0V1MXV0</accession>
<feature type="compositionally biased region" description="Basic residues" evidence="1">
    <location>
        <begin position="250"/>
        <end position="263"/>
    </location>
</feature>
<proteinExistence type="predicted"/>
<dbReference type="Proteomes" id="UP000054843">
    <property type="component" value="Unassembled WGS sequence"/>
</dbReference>
<keyword evidence="7" id="KW-1185">Reference proteome</keyword>
<gene>
    <name evidence="6" type="ORF">T10_1008</name>
    <name evidence="4" type="ORF">T10_11902</name>
    <name evidence="3" type="ORF">T10_13472</name>
    <name evidence="5" type="ORF">T10_5509</name>
    <name evidence="2" type="ORF">T10_6354</name>
</gene>
<evidence type="ECO:0000313" key="2">
    <source>
        <dbReference type="EMBL" id="KRZ73025.1"/>
    </source>
</evidence>